<evidence type="ECO:0000256" key="2">
    <source>
        <dbReference type="ARBA" id="ARBA00022692"/>
    </source>
</evidence>
<name>A0ABM4CSV0_HYDVU</name>
<evidence type="ECO:0000259" key="7">
    <source>
        <dbReference type="PROSITE" id="PS50261"/>
    </source>
</evidence>
<keyword evidence="6" id="KW-0732">Signal</keyword>
<keyword evidence="4 5" id="KW-0472">Membrane</keyword>
<keyword evidence="2 5" id="KW-0812">Transmembrane</keyword>
<feature type="transmembrane region" description="Helical" evidence="5">
    <location>
        <begin position="219"/>
        <end position="236"/>
    </location>
</feature>
<feature type="signal peptide" evidence="6">
    <location>
        <begin position="1"/>
        <end position="19"/>
    </location>
</feature>
<evidence type="ECO:0000313" key="8">
    <source>
        <dbReference type="Proteomes" id="UP001652625"/>
    </source>
</evidence>
<sequence length="491" mass="56796">MFIISQIYIIALIAFKTNALSQNQTFMLAAYYIKKCVSPAIVNYDLLTQPLGNCATTIGSYLDCMNNTKSNTIYYHPCPFLFFESGVIPVLCKNGTFGKVDYTTYCSKITEEEKISRKFLVFYEVGIISKWQYQYEIDNKFNKRILGDLGYFLRIIDAAACFFGFIVLLLLIPLKNQRVMLHRNLIFSIMLRDVAYIVYDHLNTKTIQNEIPDMKGCSYAYLFVQYFVLVEVTWMFNEAFFQFRQFFFVFITKSYMWFYFIVGWLVPGIFSFAIFLPLMLQYSTDKRFTMCWNNANDSRIYNAIFVPIYILVGINVLILLYLMWIIRSKLKSGTGCEIEKSRKAARSFFILVFLLGGGYIFVSTGPSDCIPFQYLQVILIAPQGIYVCIFQIFISKEVRNSARLKINRLKQKSSIPRFVSQSTHSTSISIIKRISAGIFTRKVSDLKFTPTHSTVNTSSSVIFNLNLQICNSKNDLLTLGTKNDGFEYELR</sequence>
<evidence type="ECO:0000313" key="9">
    <source>
        <dbReference type="RefSeq" id="XP_065664990.1"/>
    </source>
</evidence>
<dbReference type="PROSITE" id="PS50261">
    <property type="entry name" value="G_PROTEIN_RECEP_F2_4"/>
    <property type="match status" value="1"/>
</dbReference>
<feature type="domain" description="G-protein coupled receptors family 2 profile 2" evidence="7">
    <location>
        <begin position="143"/>
        <end position="395"/>
    </location>
</feature>
<keyword evidence="3 5" id="KW-1133">Transmembrane helix</keyword>
<evidence type="ECO:0000256" key="4">
    <source>
        <dbReference type="ARBA" id="ARBA00023136"/>
    </source>
</evidence>
<dbReference type="Proteomes" id="UP001652625">
    <property type="component" value="Chromosome 11"/>
</dbReference>
<evidence type="ECO:0000313" key="10">
    <source>
        <dbReference type="RefSeq" id="XP_065664991.1"/>
    </source>
</evidence>
<reference evidence="9 10" key="1">
    <citation type="submission" date="2025-05" db="UniProtKB">
        <authorList>
            <consortium name="RefSeq"/>
        </authorList>
    </citation>
    <scope>IDENTIFICATION</scope>
</reference>
<evidence type="ECO:0000256" key="6">
    <source>
        <dbReference type="SAM" id="SignalP"/>
    </source>
</evidence>
<dbReference type="Gene3D" id="1.20.1070.10">
    <property type="entry name" value="Rhodopsin 7-helix transmembrane proteins"/>
    <property type="match status" value="1"/>
</dbReference>
<dbReference type="Pfam" id="PF00002">
    <property type="entry name" value="7tm_2"/>
    <property type="match status" value="1"/>
</dbReference>
<comment type="subcellular location">
    <subcellularLocation>
        <location evidence="1">Membrane</location>
        <topology evidence="1">Multi-pass membrane protein</topology>
    </subcellularLocation>
</comment>
<dbReference type="InterPro" id="IPR017981">
    <property type="entry name" value="GPCR_2-like_7TM"/>
</dbReference>
<dbReference type="PRINTS" id="PR00249">
    <property type="entry name" value="GPCRSECRETIN"/>
</dbReference>
<feature type="transmembrane region" description="Helical" evidence="5">
    <location>
        <begin position="344"/>
        <end position="362"/>
    </location>
</feature>
<dbReference type="InterPro" id="IPR000832">
    <property type="entry name" value="GPCR_2_secretin-like"/>
</dbReference>
<evidence type="ECO:0000256" key="1">
    <source>
        <dbReference type="ARBA" id="ARBA00004141"/>
    </source>
</evidence>
<feature type="transmembrane region" description="Helical" evidence="5">
    <location>
        <begin position="151"/>
        <end position="174"/>
    </location>
</feature>
<proteinExistence type="predicted"/>
<evidence type="ECO:0000256" key="5">
    <source>
        <dbReference type="SAM" id="Phobius"/>
    </source>
</evidence>
<gene>
    <name evidence="9 10" type="primary">LOC136086677</name>
</gene>
<keyword evidence="8" id="KW-1185">Reference proteome</keyword>
<dbReference type="RefSeq" id="XP_065664990.1">
    <property type="nucleotide sequence ID" value="XM_065808918.1"/>
</dbReference>
<dbReference type="InterPro" id="IPR050332">
    <property type="entry name" value="GPCR_2"/>
</dbReference>
<protein>
    <submittedName>
        <fullName evidence="9 10">Vasoactive intestinal polypeptide receptor 1-like</fullName>
    </submittedName>
</protein>
<feature type="transmembrane region" description="Helical" evidence="5">
    <location>
        <begin position="257"/>
        <end position="280"/>
    </location>
</feature>
<accession>A0ABM4CSV0</accession>
<dbReference type="PANTHER" id="PTHR45620">
    <property type="entry name" value="PDF RECEPTOR-LIKE PROTEIN-RELATED"/>
    <property type="match status" value="1"/>
</dbReference>
<feature type="chain" id="PRO_5045025976" evidence="6">
    <location>
        <begin position="20"/>
        <end position="491"/>
    </location>
</feature>
<dbReference type="GeneID" id="136086677"/>
<dbReference type="RefSeq" id="XP_065664991.1">
    <property type="nucleotide sequence ID" value="XM_065808919.1"/>
</dbReference>
<feature type="transmembrane region" description="Helical" evidence="5">
    <location>
        <begin position="374"/>
        <end position="394"/>
    </location>
</feature>
<evidence type="ECO:0000256" key="3">
    <source>
        <dbReference type="ARBA" id="ARBA00022989"/>
    </source>
</evidence>
<feature type="transmembrane region" description="Helical" evidence="5">
    <location>
        <begin position="300"/>
        <end position="324"/>
    </location>
</feature>
<organism evidence="8 9">
    <name type="scientific">Hydra vulgaris</name>
    <name type="common">Hydra</name>
    <name type="synonym">Hydra attenuata</name>
    <dbReference type="NCBI Taxonomy" id="6087"/>
    <lineage>
        <taxon>Eukaryota</taxon>
        <taxon>Metazoa</taxon>
        <taxon>Cnidaria</taxon>
        <taxon>Hydrozoa</taxon>
        <taxon>Hydroidolina</taxon>
        <taxon>Anthoathecata</taxon>
        <taxon>Aplanulata</taxon>
        <taxon>Hydridae</taxon>
        <taxon>Hydra</taxon>
    </lineage>
</organism>